<dbReference type="EMBL" id="MOPA01000008">
    <property type="protein sequence ID" value="KAK1533512.1"/>
    <property type="molecule type" value="Genomic_DNA"/>
</dbReference>
<gene>
    <name evidence="1" type="ORF">CPAR01_10220</name>
</gene>
<dbReference type="RefSeq" id="XP_060346664.1">
    <property type="nucleotide sequence ID" value="XM_060494482.1"/>
</dbReference>
<organism evidence="1 2">
    <name type="scientific">Colletotrichum paranaense</name>
    <dbReference type="NCBI Taxonomy" id="1914294"/>
    <lineage>
        <taxon>Eukaryota</taxon>
        <taxon>Fungi</taxon>
        <taxon>Dikarya</taxon>
        <taxon>Ascomycota</taxon>
        <taxon>Pezizomycotina</taxon>
        <taxon>Sordariomycetes</taxon>
        <taxon>Hypocreomycetidae</taxon>
        <taxon>Glomerellales</taxon>
        <taxon>Glomerellaceae</taxon>
        <taxon>Colletotrichum</taxon>
        <taxon>Colletotrichum acutatum species complex</taxon>
    </lineage>
</organism>
<dbReference type="Proteomes" id="UP001241169">
    <property type="component" value="Unassembled WGS sequence"/>
</dbReference>
<evidence type="ECO:0000313" key="1">
    <source>
        <dbReference type="EMBL" id="KAK1533512.1"/>
    </source>
</evidence>
<comment type="caution">
    <text evidence="1">The sequence shown here is derived from an EMBL/GenBank/DDBJ whole genome shotgun (WGS) entry which is preliminary data.</text>
</comment>
<dbReference type="GeneID" id="85378381"/>
<name>A0ABQ9SDD4_9PEZI</name>
<keyword evidence="2" id="KW-1185">Reference proteome</keyword>
<reference evidence="1 2" key="1">
    <citation type="submission" date="2016-10" db="EMBL/GenBank/DDBJ databases">
        <title>The genome sequence of Colletotrichum fioriniae PJ7.</title>
        <authorList>
            <person name="Baroncelli R."/>
        </authorList>
    </citation>
    <scope>NUCLEOTIDE SEQUENCE [LARGE SCALE GENOMIC DNA]</scope>
    <source>
        <strain evidence="1 2">IMI 384185</strain>
    </source>
</reference>
<accession>A0ABQ9SDD4</accession>
<feature type="non-terminal residue" evidence="1">
    <location>
        <position position="1"/>
    </location>
</feature>
<evidence type="ECO:0000313" key="2">
    <source>
        <dbReference type="Proteomes" id="UP001241169"/>
    </source>
</evidence>
<protein>
    <submittedName>
        <fullName evidence="1">Uncharacterized protein</fullName>
    </submittedName>
</protein>
<sequence length="45" mass="5285">FYILPLLVTQAVLDINYIVLIHNINKYSHYLSRILIVFLIILVSL</sequence>
<proteinExistence type="predicted"/>